<sequence>MDRDFFVAFEDDYHISKKGKQRYGAEAQYDIYPVEDIKNVDLLREKVGLPPLYYDKIIYDIDIPKDYVIDEKKFRDSIFSKVKSL</sequence>
<protein>
    <submittedName>
        <fullName evidence="1">Uncharacterized protein</fullName>
    </submittedName>
</protein>
<name>A0ABU6HV39_9FLAO</name>
<proteinExistence type="predicted"/>
<reference evidence="1 2" key="1">
    <citation type="submission" date="2024-01" db="EMBL/GenBank/DDBJ databases">
        <title>Chryseobacterium sp. T9W2-O.</title>
        <authorList>
            <person name="Maltman C."/>
        </authorList>
    </citation>
    <scope>NUCLEOTIDE SEQUENCE [LARGE SCALE GENOMIC DNA]</scope>
    <source>
        <strain evidence="1 2">T9W2-O</strain>
    </source>
</reference>
<accession>A0ABU6HV39</accession>
<dbReference type="EMBL" id="JAYLAA010000042">
    <property type="protein sequence ID" value="MEC3876551.1"/>
    <property type="molecule type" value="Genomic_DNA"/>
</dbReference>
<gene>
    <name evidence="1" type="ORF">SOP96_12575</name>
</gene>
<dbReference type="RefSeq" id="WP_326321288.1">
    <property type="nucleotide sequence ID" value="NZ_JAYLAA010000042.1"/>
</dbReference>
<comment type="caution">
    <text evidence="1">The sequence shown here is derived from an EMBL/GenBank/DDBJ whole genome shotgun (WGS) entry which is preliminary data.</text>
</comment>
<evidence type="ECO:0000313" key="2">
    <source>
        <dbReference type="Proteomes" id="UP001348397"/>
    </source>
</evidence>
<keyword evidence="2" id="KW-1185">Reference proteome</keyword>
<organism evidence="1 2">
    <name type="scientific">Chryseobacterium salviniae</name>
    <dbReference type="NCBI Taxonomy" id="3101750"/>
    <lineage>
        <taxon>Bacteria</taxon>
        <taxon>Pseudomonadati</taxon>
        <taxon>Bacteroidota</taxon>
        <taxon>Flavobacteriia</taxon>
        <taxon>Flavobacteriales</taxon>
        <taxon>Weeksellaceae</taxon>
        <taxon>Chryseobacterium group</taxon>
        <taxon>Chryseobacterium</taxon>
    </lineage>
</organism>
<evidence type="ECO:0000313" key="1">
    <source>
        <dbReference type="EMBL" id="MEC3876551.1"/>
    </source>
</evidence>
<dbReference type="Proteomes" id="UP001348397">
    <property type="component" value="Unassembled WGS sequence"/>
</dbReference>